<dbReference type="Proteomes" id="UP000253961">
    <property type="component" value="Unassembled WGS sequence"/>
</dbReference>
<reference evidence="1 2" key="1">
    <citation type="submission" date="2018-07" db="EMBL/GenBank/DDBJ databases">
        <title>Pedobacter sp. nov., isolated from soil.</title>
        <authorList>
            <person name="Zhou L.Y."/>
            <person name="Du Z.J."/>
        </authorList>
    </citation>
    <scope>NUCLEOTIDE SEQUENCE [LARGE SCALE GENOMIC DNA]</scope>
    <source>
        <strain evidence="1 2">JDX94</strain>
    </source>
</reference>
<dbReference type="RefSeq" id="WP_115404621.1">
    <property type="nucleotide sequence ID" value="NZ_QPKV01000012.1"/>
</dbReference>
<dbReference type="EMBL" id="QPKV01000012">
    <property type="protein sequence ID" value="RDC54686.1"/>
    <property type="molecule type" value="Genomic_DNA"/>
</dbReference>
<organism evidence="1 2">
    <name type="scientific">Pedobacter chinensis</name>
    <dbReference type="NCBI Taxonomy" id="2282421"/>
    <lineage>
        <taxon>Bacteria</taxon>
        <taxon>Pseudomonadati</taxon>
        <taxon>Bacteroidota</taxon>
        <taxon>Sphingobacteriia</taxon>
        <taxon>Sphingobacteriales</taxon>
        <taxon>Sphingobacteriaceae</taxon>
        <taxon>Pedobacter</taxon>
    </lineage>
</organism>
<sequence>MQFLHVTGYAEAYCEPIPKDTLSFVSGYSTDTLLMRLSKINAMLFQQMDNRMIDPEILREAVFCDVLGFEQVTEFRPLFTDERRWFAEGPIGLLIMDLLQNFKMIETPASSDPLEFAHNLFKTILVYNDLYYGRPRGIALESLEGIFMMETMQQGYLRAKGVMKVDTFGRFLFLSKFLDSDELLREEADMYCEKMKIQNPWTFAKFFLAILASAIHPQNWGNHMLDLSHLWPEKLMREFGTDPTELAGKEKVSLNMDVVTKPFLFLTPEKILVLDYNFFQYALENGFLYSFYRHSSIKLQSKFKTYENFKAYIALEFFEKYLVGSLLGEIFHKKSQRLISTEKYQDFIIRASSCDVFVFEVKMNDLHPNTFENLDYKAFTEEFLDKRFLSDKGNGAKDKGVGQIVRQLGHLSEPNIELREKLGIKHSEKMNIYPVIICSEHHMNIAGVNHYLNDGFEQRSKNLKGSFQSIKPLTIIHIDFLIKYFGPLKRNPALFAEWLSGYHRSKKGLEKLYDEKGGPITYLLSKRSLFGYMEMKKDFPNPYQATVDEIEKCFDLETNGVWNALGIRV</sequence>
<dbReference type="OrthoDB" id="742509at2"/>
<evidence type="ECO:0000313" key="1">
    <source>
        <dbReference type="EMBL" id="RDC54686.1"/>
    </source>
</evidence>
<protein>
    <submittedName>
        <fullName evidence="1">Uncharacterized protein</fullName>
    </submittedName>
</protein>
<gene>
    <name evidence="1" type="ORF">DU508_20940</name>
</gene>
<comment type="caution">
    <text evidence="1">The sequence shown here is derived from an EMBL/GenBank/DDBJ whole genome shotgun (WGS) entry which is preliminary data.</text>
</comment>
<name>A0A369PVJ1_9SPHI</name>
<proteinExistence type="predicted"/>
<keyword evidence="2" id="KW-1185">Reference proteome</keyword>
<evidence type="ECO:0000313" key="2">
    <source>
        <dbReference type="Proteomes" id="UP000253961"/>
    </source>
</evidence>
<dbReference type="AlphaFoldDB" id="A0A369PVJ1"/>
<accession>A0A369PVJ1</accession>